<feature type="region of interest" description="Disordered" evidence="2">
    <location>
        <begin position="198"/>
        <end position="245"/>
    </location>
</feature>
<dbReference type="PANTHER" id="PTHR34452:SF7">
    <property type="entry name" value="MYOSIN HEAVY CHAIN-RELATED PROTEIN"/>
    <property type="match status" value="1"/>
</dbReference>
<dbReference type="EMBL" id="JAKOGI010000126">
    <property type="protein sequence ID" value="KAJ8443082.1"/>
    <property type="molecule type" value="Genomic_DNA"/>
</dbReference>
<feature type="coiled-coil region" evidence="1">
    <location>
        <begin position="903"/>
        <end position="930"/>
    </location>
</feature>
<feature type="coiled-coil region" evidence="1">
    <location>
        <begin position="472"/>
        <end position="651"/>
    </location>
</feature>
<feature type="compositionally biased region" description="Basic and acidic residues" evidence="2">
    <location>
        <begin position="150"/>
        <end position="165"/>
    </location>
</feature>
<comment type="caution">
    <text evidence="4">The sequence shown here is derived from an EMBL/GenBank/DDBJ whole genome shotgun (WGS) entry which is preliminary data.</text>
</comment>
<dbReference type="OrthoDB" id="765176at2759"/>
<feature type="coiled-coil region" evidence="1">
    <location>
        <begin position="815"/>
        <end position="878"/>
    </location>
</feature>
<dbReference type="Proteomes" id="UP001153076">
    <property type="component" value="Unassembled WGS sequence"/>
</dbReference>
<name>A0A9Q1QI56_9CARY</name>
<feature type="coiled-coil region" evidence="1">
    <location>
        <begin position="1192"/>
        <end position="1226"/>
    </location>
</feature>
<feature type="compositionally biased region" description="Polar residues" evidence="2">
    <location>
        <begin position="225"/>
        <end position="243"/>
    </location>
</feature>
<proteinExistence type="predicted"/>
<dbReference type="PANTHER" id="PTHR34452">
    <property type="entry name" value="MYOSIN HEAVY CHAIN-RELATED PROTEIN"/>
    <property type="match status" value="1"/>
</dbReference>
<evidence type="ECO:0000256" key="2">
    <source>
        <dbReference type="SAM" id="MobiDB-lite"/>
    </source>
</evidence>
<feature type="coiled-coil region" evidence="1">
    <location>
        <begin position="284"/>
        <end position="410"/>
    </location>
</feature>
<organism evidence="4 5">
    <name type="scientific">Carnegiea gigantea</name>
    <dbReference type="NCBI Taxonomy" id="171969"/>
    <lineage>
        <taxon>Eukaryota</taxon>
        <taxon>Viridiplantae</taxon>
        <taxon>Streptophyta</taxon>
        <taxon>Embryophyta</taxon>
        <taxon>Tracheophyta</taxon>
        <taxon>Spermatophyta</taxon>
        <taxon>Magnoliopsida</taxon>
        <taxon>eudicotyledons</taxon>
        <taxon>Gunneridae</taxon>
        <taxon>Pentapetalae</taxon>
        <taxon>Caryophyllales</taxon>
        <taxon>Cactineae</taxon>
        <taxon>Cactaceae</taxon>
        <taxon>Cactoideae</taxon>
        <taxon>Echinocereeae</taxon>
        <taxon>Carnegiea</taxon>
    </lineage>
</organism>
<evidence type="ECO:0000256" key="1">
    <source>
        <dbReference type="SAM" id="Coils"/>
    </source>
</evidence>
<dbReference type="AlphaFoldDB" id="A0A9Q1QI56"/>
<feature type="region of interest" description="Disordered" evidence="2">
    <location>
        <begin position="135"/>
        <end position="180"/>
    </location>
</feature>
<dbReference type="Pfam" id="PF10358">
    <property type="entry name" value="NT-C2"/>
    <property type="match status" value="1"/>
</dbReference>
<evidence type="ECO:0000313" key="4">
    <source>
        <dbReference type="EMBL" id="KAJ8443082.1"/>
    </source>
</evidence>
<feature type="coiled-coil region" evidence="1">
    <location>
        <begin position="691"/>
        <end position="753"/>
    </location>
</feature>
<feature type="domain" description="C2 NT-type" evidence="3">
    <location>
        <begin position="3"/>
        <end position="137"/>
    </location>
</feature>
<accession>A0A9Q1QI56</accession>
<keyword evidence="1" id="KW-0175">Coiled coil</keyword>
<feature type="coiled-coil region" evidence="1">
    <location>
        <begin position="1057"/>
        <end position="1109"/>
    </location>
</feature>
<reference evidence="4" key="1">
    <citation type="submission" date="2022-04" db="EMBL/GenBank/DDBJ databases">
        <title>Carnegiea gigantea Genome sequencing and assembly v2.</title>
        <authorList>
            <person name="Copetti D."/>
            <person name="Sanderson M.J."/>
            <person name="Burquez A."/>
            <person name="Wojciechowski M.F."/>
        </authorList>
    </citation>
    <scope>NUCLEOTIDE SEQUENCE</scope>
    <source>
        <strain evidence="4">SGP5-SGP5p</strain>
        <tissue evidence="4">Aerial part</tissue>
    </source>
</reference>
<dbReference type="InterPro" id="IPR019448">
    <property type="entry name" value="NT-C2"/>
</dbReference>
<dbReference type="PROSITE" id="PS51840">
    <property type="entry name" value="C2_NT"/>
    <property type="match status" value="1"/>
</dbReference>
<sequence>MFKWRSEKNKITVAFKLQFHATQVSEFGGNGLVLSLVPAENGKPTAKLEKCVMRENSCYWENPVFETVKFIQDLKTGKIQERIYYFIISAGSPKGSLVGEFSVNIADYAAASKACSISFPFKSNRHSHLHVSIQRVQENSSQRGLEEDEVPKINPDEKSLRRHFSDGVTEEGIKTSSVEDEPLRKTVSLLPVVNGVRRGSNGSDITLPSSGSSSGLDTPRELGARNNNTNSDQTLSGSNNQDQQRTRWELAIVPANGSSTDYSLYSPSYAFSGERSQMGMDDSVEKLKADLVALSRRAEVSELELQTLRKQIVKESKKGQDLLREITSLKEERDALKDECENLKAYQKRSEDMKVKNKLQFEGDPWALVDEIREELNHEKQLKSSLQLQLQKTQESNAELLLAVQDLEQMLEKNNRGISDLPNRSASGESAVEIEESMLRCQSDDDEEQKALEELVKQHSDAQESYLLEQKIMDLCSEIEMYRRDKDELEMQMEQLALDYEILKQENHEFSCRMEQTHLKEQLKVQYEYSSSHAVRNELEAQKEKLQSEIKEKSEEISCCLTTIKELEIRNKSLEENLKKQAERLTADKEAVNFALMEQEQRAAQAEAALTQSNATINQLETEIDKLKNELKKQLEELSGALATIKELETHNCSMDEELEKQVQGYKTDMDALLHAKMEQEGRSLLAEEAVISSKATINGLESHIKKLENELKKHSDESSHTMATVKELETHIQNLEEELEKQAERFEADLGAVISAKVEQEKRAIQAEEALRLTRWKNANSVMRIQDEFRKLFTQMQVSLEASEKLAGKALTEASQLRLQNRHLQDMLQKAHEELQSATDDYETKLQELYNQINMKSTQMKQMVLETEEDAEQVENEKQHNGEVQLSVSAENLKMRVEIERLISENKSLAELAEQAGELKSELEQMKAVVKERDLVVEGASASVNEVAGKSLGELYVLRHLEDEKEQVVISLESEVEALRAQCDDLKHSLYEDELEKEKLRKQVFQLKSDLKKKDEAISSMEKKSKENTGRVVAQERSRTASKNTKSESVRGSKEVITLKEKIKLLEGQIKSKEAAVETSTAAFLAKEKDLYDKIDELQTTLEELGQQSLDFGQDTMKEEKVSVGMQVDCSADEVTLAIDDEPEDISNTTEDLNNTILADSDRKLLPSTQLIPSDHNSGDQQKFDILLKEMVLLKEKNNYMEMELKEMQDRYSEISLKFAEVEGERQRLVMKLRNVKSSKKS</sequence>
<keyword evidence="5" id="KW-1185">Reference proteome</keyword>
<feature type="compositionally biased region" description="Polar residues" evidence="2">
    <location>
        <begin position="200"/>
        <end position="216"/>
    </location>
</feature>
<gene>
    <name evidence="4" type="ORF">Cgig2_030850</name>
</gene>
<evidence type="ECO:0000313" key="5">
    <source>
        <dbReference type="Proteomes" id="UP001153076"/>
    </source>
</evidence>
<evidence type="ECO:0000259" key="3">
    <source>
        <dbReference type="PROSITE" id="PS51840"/>
    </source>
</evidence>
<protein>
    <recommendedName>
        <fullName evidence="3">C2 NT-type domain-containing protein</fullName>
    </recommendedName>
</protein>
<feature type="region of interest" description="Disordered" evidence="2">
    <location>
        <begin position="1017"/>
        <end position="1051"/>
    </location>
</feature>